<dbReference type="Gene3D" id="3.40.50.12780">
    <property type="entry name" value="N-terminal domain of ligase-like"/>
    <property type="match status" value="1"/>
</dbReference>
<gene>
    <name evidence="2" type="ORF">FF125_13930</name>
</gene>
<dbReference type="PANTHER" id="PTHR43201">
    <property type="entry name" value="ACYL-COA SYNTHETASE"/>
    <property type="match status" value="1"/>
</dbReference>
<dbReference type="InterPro" id="IPR042099">
    <property type="entry name" value="ANL_N_sf"/>
</dbReference>
<dbReference type="EMBL" id="CP040749">
    <property type="protein sequence ID" value="QCX39483.1"/>
    <property type="molecule type" value="Genomic_DNA"/>
</dbReference>
<dbReference type="Proteomes" id="UP000306229">
    <property type="component" value="Chromosome"/>
</dbReference>
<name>A0A5B7TVY8_9FLAO</name>
<protein>
    <submittedName>
        <fullName evidence="2">AMP-binding protein</fullName>
    </submittedName>
</protein>
<dbReference type="GO" id="GO:0006631">
    <property type="term" value="P:fatty acid metabolic process"/>
    <property type="evidence" value="ECO:0007669"/>
    <property type="project" value="TreeGrafter"/>
</dbReference>
<sequence>MHSNNYHKNFKLNGTSFDSEEELILFSKGLSLSIATFLEDWFNVHATVYVQTSGSTGTPKRIKLKKEYMVNSAKATGTFFDLPENTVALLCLSTDYIAGKMMLVRALTLGWHIDVIEASSSPLEHIDRTYDFCAMVPLQVHHSLEHLHKVKKLIVGGGAVDNRLLENLQSVSTEIFATYGMTETITHIAVKELNNPSLQEVALKFSNYKTLDKVAISKDLRGCLVIEAPEISDNIIITNDLVEIISNNEFKWLGRADNVINSGGIKLIPEQIEEKLSKIIHQRFFVAGVPDNILGEKLILIIESEHKEKKVIDQITTLPNLTKFEVPKEVYFIDNFIFTDTKKINRKATLNTIEINK</sequence>
<dbReference type="Gene3D" id="3.30.300.30">
    <property type="match status" value="1"/>
</dbReference>
<evidence type="ECO:0000313" key="3">
    <source>
        <dbReference type="Proteomes" id="UP000306229"/>
    </source>
</evidence>
<dbReference type="GO" id="GO:0031956">
    <property type="term" value="F:medium-chain fatty acid-CoA ligase activity"/>
    <property type="evidence" value="ECO:0007669"/>
    <property type="project" value="TreeGrafter"/>
</dbReference>
<evidence type="ECO:0000313" key="2">
    <source>
        <dbReference type="EMBL" id="QCX39483.1"/>
    </source>
</evidence>
<evidence type="ECO:0000259" key="1">
    <source>
        <dbReference type="Pfam" id="PF00501"/>
    </source>
</evidence>
<reference evidence="2 3" key="1">
    <citation type="submission" date="2019-05" db="EMBL/GenBank/DDBJ databases">
        <title>Algicella ahnfeltiae gen. nov., sp. nov., a novel marine bacterium of the family Flavobacteriaceae isolated from a red alga.</title>
        <authorList>
            <person name="Nedashkovskaya O.I."/>
            <person name="Kukhlevskiy A.D."/>
            <person name="Kim S.-G."/>
            <person name="Zhukova N.V."/>
            <person name="Mikhailov V.V."/>
        </authorList>
    </citation>
    <scope>NUCLEOTIDE SEQUENCE [LARGE SCALE GENOMIC DNA]</scope>
    <source>
        <strain evidence="2 3">10Alg115</strain>
    </source>
</reference>
<dbReference type="InterPro" id="IPR045851">
    <property type="entry name" value="AMP-bd_C_sf"/>
</dbReference>
<dbReference type="AlphaFoldDB" id="A0A5B7TVY8"/>
<dbReference type="RefSeq" id="WP_138950335.1">
    <property type="nucleotide sequence ID" value="NZ_CP040749.1"/>
</dbReference>
<dbReference type="Pfam" id="PF00501">
    <property type="entry name" value="AMP-binding"/>
    <property type="match status" value="1"/>
</dbReference>
<feature type="domain" description="AMP-dependent synthetase/ligase" evidence="1">
    <location>
        <begin position="52"/>
        <end position="192"/>
    </location>
</feature>
<proteinExistence type="predicted"/>
<dbReference type="PANTHER" id="PTHR43201:SF32">
    <property type="entry name" value="2-SUCCINYLBENZOATE--COA LIGASE, CHLOROPLASTIC_PEROXISOMAL"/>
    <property type="match status" value="1"/>
</dbReference>
<accession>A0A5B7TVY8</accession>
<keyword evidence="3" id="KW-1185">Reference proteome</keyword>
<dbReference type="KEGG" id="fbe:FF125_13930"/>
<dbReference type="InterPro" id="IPR000873">
    <property type="entry name" value="AMP-dep_synth/lig_dom"/>
</dbReference>
<dbReference type="SUPFAM" id="SSF56801">
    <property type="entry name" value="Acetyl-CoA synthetase-like"/>
    <property type="match status" value="1"/>
</dbReference>
<dbReference type="OrthoDB" id="8870348at2"/>
<organism evidence="2 3">
    <name type="scientific">Aureibaculum algae</name>
    <dbReference type="NCBI Taxonomy" id="2584122"/>
    <lineage>
        <taxon>Bacteria</taxon>
        <taxon>Pseudomonadati</taxon>
        <taxon>Bacteroidota</taxon>
        <taxon>Flavobacteriia</taxon>
        <taxon>Flavobacteriales</taxon>
        <taxon>Flavobacteriaceae</taxon>
        <taxon>Aureibaculum</taxon>
    </lineage>
</organism>